<dbReference type="AlphaFoldDB" id="A0A6A6QAQ3"/>
<dbReference type="EMBL" id="MU004199">
    <property type="protein sequence ID" value="KAF2489211.1"/>
    <property type="molecule type" value="Genomic_DNA"/>
</dbReference>
<dbReference type="Proteomes" id="UP000799750">
    <property type="component" value="Unassembled WGS sequence"/>
</dbReference>
<keyword evidence="2" id="KW-1185">Reference proteome</keyword>
<reference evidence="1" key="1">
    <citation type="journal article" date="2020" name="Stud. Mycol.">
        <title>101 Dothideomycetes genomes: a test case for predicting lifestyles and emergence of pathogens.</title>
        <authorList>
            <person name="Haridas S."/>
            <person name="Albert R."/>
            <person name="Binder M."/>
            <person name="Bloem J."/>
            <person name="Labutti K."/>
            <person name="Salamov A."/>
            <person name="Andreopoulos B."/>
            <person name="Baker S."/>
            <person name="Barry K."/>
            <person name="Bills G."/>
            <person name="Bluhm B."/>
            <person name="Cannon C."/>
            <person name="Castanera R."/>
            <person name="Culley D."/>
            <person name="Daum C."/>
            <person name="Ezra D."/>
            <person name="Gonzalez J."/>
            <person name="Henrissat B."/>
            <person name="Kuo A."/>
            <person name="Liang C."/>
            <person name="Lipzen A."/>
            <person name="Lutzoni F."/>
            <person name="Magnuson J."/>
            <person name="Mondo S."/>
            <person name="Nolan M."/>
            <person name="Ohm R."/>
            <person name="Pangilinan J."/>
            <person name="Park H.-J."/>
            <person name="Ramirez L."/>
            <person name="Alfaro M."/>
            <person name="Sun H."/>
            <person name="Tritt A."/>
            <person name="Yoshinaga Y."/>
            <person name="Zwiers L.-H."/>
            <person name="Turgeon B."/>
            <person name="Goodwin S."/>
            <person name="Spatafora J."/>
            <person name="Crous P."/>
            <person name="Grigoriev I."/>
        </authorList>
    </citation>
    <scope>NUCLEOTIDE SEQUENCE</scope>
    <source>
        <strain evidence="1">CBS 269.34</strain>
    </source>
</reference>
<proteinExistence type="predicted"/>
<organism evidence="1 2">
    <name type="scientific">Lophium mytilinum</name>
    <dbReference type="NCBI Taxonomy" id="390894"/>
    <lineage>
        <taxon>Eukaryota</taxon>
        <taxon>Fungi</taxon>
        <taxon>Dikarya</taxon>
        <taxon>Ascomycota</taxon>
        <taxon>Pezizomycotina</taxon>
        <taxon>Dothideomycetes</taxon>
        <taxon>Pleosporomycetidae</taxon>
        <taxon>Mytilinidiales</taxon>
        <taxon>Mytilinidiaceae</taxon>
        <taxon>Lophium</taxon>
    </lineage>
</organism>
<evidence type="ECO:0000313" key="1">
    <source>
        <dbReference type="EMBL" id="KAF2489211.1"/>
    </source>
</evidence>
<evidence type="ECO:0000313" key="2">
    <source>
        <dbReference type="Proteomes" id="UP000799750"/>
    </source>
</evidence>
<name>A0A6A6QAQ3_9PEZI</name>
<accession>A0A6A6QAQ3</accession>
<protein>
    <submittedName>
        <fullName evidence="1">Uncharacterized protein</fullName>
    </submittedName>
</protein>
<dbReference type="OrthoDB" id="3946546at2759"/>
<gene>
    <name evidence="1" type="ORF">BU16DRAFT_544617</name>
</gene>
<sequence>MLISDANLDAMHTFFDDLWREVIPTLQPIHPPFAKKDTKGFKVSRNPRAGYTQLAEGDEDLWAYQNRHQCDKAAYVMYPVVVKVLGDEVEKVEIAYLWVEPVRLIEEWIDMDGERRRRHTVIVYTLKDGRKRVIDPSRSQFGIKDVKKSYHEYLDAYAPATPPDQPQLMTFGGYATFLRRGLGDDKSWLQELFFYKLLAANVTITYNKWEREYIQGGISAVDVLGGGQVEAKEGLSKAMKEVTLRVREMVDAGKASMSN</sequence>